<dbReference type="Proteomes" id="UP001221142">
    <property type="component" value="Unassembled WGS sequence"/>
</dbReference>
<evidence type="ECO:0000313" key="2">
    <source>
        <dbReference type="Proteomes" id="UP001221142"/>
    </source>
</evidence>
<reference evidence="1" key="1">
    <citation type="submission" date="2023-03" db="EMBL/GenBank/DDBJ databases">
        <title>Massive genome expansion in bonnet fungi (Mycena s.s.) driven by repeated elements and novel gene families across ecological guilds.</title>
        <authorList>
            <consortium name="Lawrence Berkeley National Laboratory"/>
            <person name="Harder C.B."/>
            <person name="Miyauchi S."/>
            <person name="Viragh M."/>
            <person name="Kuo A."/>
            <person name="Thoen E."/>
            <person name="Andreopoulos B."/>
            <person name="Lu D."/>
            <person name="Skrede I."/>
            <person name="Drula E."/>
            <person name="Henrissat B."/>
            <person name="Morin E."/>
            <person name="Kohler A."/>
            <person name="Barry K."/>
            <person name="LaButti K."/>
            <person name="Morin E."/>
            <person name="Salamov A."/>
            <person name="Lipzen A."/>
            <person name="Mereny Z."/>
            <person name="Hegedus B."/>
            <person name="Baldrian P."/>
            <person name="Stursova M."/>
            <person name="Weitz H."/>
            <person name="Taylor A."/>
            <person name="Grigoriev I.V."/>
            <person name="Nagy L.G."/>
            <person name="Martin F."/>
            <person name="Kauserud H."/>
        </authorList>
    </citation>
    <scope>NUCLEOTIDE SEQUENCE</scope>
    <source>
        <strain evidence="1">9284</strain>
    </source>
</reference>
<name>A0AAD7BDU7_9AGAR</name>
<proteinExistence type="predicted"/>
<protein>
    <submittedName>
        <fullName evidence="1">Uncharacterized protein</fullName>
    </submittedName>
</protein>
<keyword evidence="2" id="KW-1185">Reference proteome</keyword>
<evidence type="ECO:0000313" key="1">
    <source>
        <dbReference type="EMBL" id="KAJ7618028.1"/>
    </source>
</evidence>
<accession>A0AAD7BDU7</accession>
<comment type="caution">
    <text evidence="1">The sequence shown here is derived from an EMBL/GenBank/DDBJ whole genome shotgun (WGS) entry which is preliminary data.</text>
</comment>
<organism evidence="1 2">
    <name type="scientific">Roridomyces roridus</name>
    <dbReference type="NCBI Taxonomy" id="1738132"/>
    <lineage>
        <taxon>Eukaryota</taxon>
        <taxon>Fungi</taxon>
        <taxon>Dikarya</taxon>
        <taxon>Basidiomycota</taxon>
        <taxon>Agaricomycotina</taxon>
        <taxon>Agaricomycetes</taxon>
        <taxon>Agaricomycetidae</taxon>
        <taxon>Agaricales</taxon>
        <taxon>Marasmiineae</taxon>
        <taxon>Mycenaceae</taxon>
        <taxon>Roridomyces</taxon>
    </lineage>
</organism>
<gene>
    <name evidence="1" type="ORF">FB45DRAFT_216992</name>
</gene>
<dbReference type="EMBL" id="JARKIF010000020">
    <property type="protein sequence ID" value="KAJ7618028.1"/>
    <property type="molecule type" value="Genomic_DNA"/>
</dbReference>
<dbReference type="AlphaFoldDB" id="A0AAD7BDU7"/>
<sequence length="192" mass="22417">MVRKWWITQEPHIRRHCSRLGGWRTRDWRCLHLVNSATTSCSVYSEQDGFTLRGTFMDEEPVRPIYLLLFRPILRPHASGHLEVVFSPRSERYYWAFDKDGRDRLTQDMAESLGLPTPQFEDYAGGFLVDPRASHLLSCWLAAKGFDPRTRNAAIELGYPLLVCESMKRKRWPPITIRSEEVEPRMPGAWLP</sequence>